<evidence type="ECO:0000313" key="1">
    <source>
        <dbReference type="EMBL" id="ODC04908.1"/>
    </source>
</evidence>
<gene>
    <name evidence="1" type="ORF">BFW38_16600</name>
</gene>
<sequence length="190" mass="22153">MLEHDNPFWRFSLRLYGIERIKHACLRLQDECQANVNLLLFAIWAAQQHLRFLPDRAHQQPQLEAWHQDYTCILRRQRRQLKVLADKGEPDEKEGLLHQMKQLIAEAELLSEKQEQAMLYFHYRQRQGLTPCEDRQAALIENLARCLAADSSPDPETLHILLTVVLDDAEAAEASMRIIEFLAHARPEAP</sequence>
<comment type="caution">
    <text evidence="1">The sequence shown here is derived from an EMBL/GenBank/DDBJ whole genome shotgun (WGS) entry which is preliminary data.</text>
</comment>
<accession>A0A1E2VD10</accession>
<proteinExistence type="predicted"/>
<dbReference type="STRING" id="197479.BFW38_16600"/>
<dbReference type="AlphaFoldDB" id="A0A1E2VD10"/>
<name>A0A1E2VD10_9GAMM</name>
<reference evidence="1 2" key="1">
    <citation type="submission" date="2016-08" db="EMBL/GenBank/DDBJ databases">
        <authorList>
            <person name="Seilhamer J.J."/>
        </authorList>
    </citation>
    <scope>NUCLEOTIDE SEQUENCE [LARGE SCALE GENOMIC DNA]</scope>
    <source>
        <strain evidence="1 2">PH27A</strain>
    </source>
</reference>
<dbReference type="Pfam" id="PF09523">
    <property type="entry name" value="DUF2390"/>
    <property type="match status" value="1"/>
</dbReference>
<dbReference type="NCBIfam" id="TIGR02444">
    <property type="entry name" value="TIGR02444 family protein"/>
    <property type="match status" value="1"/>
</dbReference>
<dbReference type="InterPro" id="IPR012659">
    <property type="entry name" value="CHP02444"/>
</dbReference>
<evidence type="ECO:0000313" key="2">
    <source>
        <dbReference type="Proteomes" id="UP000094291"/>
    </source>
</evidence>
<protein>
    <submittedName>
        <fullName evidence="1">TIGR02444 family protein</fullName>
    </submittedName>
</protein>
<keyword evidence="2" id="KW-1185">Reference proteome</keyword>
<organism evidence="1 2">
    <name type="scientific">Terasakiispira papahanaumokuakeensis</name>
    <dbReference type="NCBI Taxonomy" id="197479"/>
    <lineage>
        <taxon>Bacteria</taxon>
        <taxon>Pseudomonadati</taxon>
        <taxon>Pseudomonadota</taxon>
        <taxon>Gammaproteobacteria</taxon>
        <taxon>Oceanospirillales</taxon>
        <taxon>Terasakiispira</taxon>
    </lineage>
</organism>
<dbReference type="EMBL" id="MDTQ01000001">
    <property type="protein sequence ID" value="ODC04908.1"/>
    <property type="molecule type" value="Genomic_DNA"/>
</dbReference>
<dbReference type="Proteomes" id="UP000094291">
    <property type="component" value="Unassembled WGS sequence"/>
</dbReference>
<dbReference type="RefSeq" id="WP_068999892.1">
    <property type="nucleotide sequence ID" value="NZ_MDTQ01000001.1"/>
</dbReference>